<keyword evidence="2" id="KW-1185">Reference proteome</keyword>
<sequence>MNADSYVLTVTSDVLKNSTLTVDKVFYKAKIDDWETDIKLVCRGAYYDAKLYHYRPYGSTCITSFSSLIEGETLKKKDGLSFRVLCPQELIVRVDYGGIPYWLVSVVAIM</sequence>
<evidence type="ECO:0000313" key="1">
    <source>
        <dbReference type="EMBL" id="KDP21952.1"/>
    </source>
</evidence>
<accession>A0A067JDN3</accession>
<dbReference type="EMBL" id="KK915528">
    <property type="protein sequence ID" value="KDP21952.1"/>
    <property type="molecule type" value="Genomic_DNA"/>
</dbReference>
<proteinExistence type="predicted"/>
<organism evidence="1 2">
    <name type="scientific">Jatropha curcas</name>
    <name type="common">Barbados nut</name>
    <dbReference type="NCBI Taxonomy" id="180498"/>
    <lineage>
        <taxon>Eukaryota</taxon>
        <taxon>Viridiplantae</taxon>
        <taxon>Streptophyta</taxon>
        <taxon>Embryophyta</taxon>
        <taxon>Tracheophyta</taxon>
        <taxon>Spermatophyta</taxon>
        <taxon>Magnoliopsida</taxon>
        <taxon>eudicotyledons</taxon>
        <taxon>Gunneridae</taxon>
        <taxon>Pentapetalae</taxon>
        <taxon>rosids</taxon>
        <taxon>fabids</taxon>
        <taxon>Malpighiales</taxon>
        <taxon>Euphorbiaceae</taxon>
        <taxon>Crotonoideae</taxon>
        <taxon>Jatropheae</taxon>
        <taxon>Jatropha</taxon>
    </lineage>
</organism>
<dbReference type="AlphaFoldDB" id="A0A067JDN3"/>
<protein>
    <submittedName>
        <fullName evidence="1">Uncharacterized protein</fullName>
    </submittedName>
</protein>
<reference evidence="1 2" key="1">
    <citation type="journal article" date="2014" name="PLoS ONE">
        <title>Global Analysis of Gene Expression Profiles in Physic Nut (Jatropha curcas L.) Seedlings Exposed to Salt Stress.</title>
        <authorList>
            <person name="Zhang L."/>
            <person name="Zhang C."/>
            <person name="Wu P."/>
            <person name="Chen Y."/>
            <person name="Li M."/>
            <person name="Jiang H."/>
            <person name="Wu G."/>
        </authorList>
    </citation>
    <scope>NUCLEOTIDE SEQUENCE [LARGE SCALE GENOMIC DNA]</scope>
    <source>
        <strain evidence="2">cv. GZQX0401</strain>
        <tissue evidence="1">Young leaves</tissue>
    </source>
</reference>
<name>A0A067JDN3_JATCU</name>
<evidence type="ECO:0000313" key="2">
    <source>
        <dbReference type="Proteomes" id="UP000027138"/>
    </source>
</evidence>
<dbReference type="Proteomes" id="UP000027138">
    <property type="component" value="Unassembled WGS sequence"/>
</dbReference>
<gene>
    <name evidence="1" type="ORF">JCGZ_03120</name>
</gene>